<evidence type="ECO:0000256" key="5">
    <source>
        <dbReference type="RuleBase" id="RU000320"/>
    </source>
</evidence>
<keyword evidence="4 7" id="KW-0472">Membrane</keyword>
<dbReference type="GO" id="GO:0008137">
    <property type="term" value="F:NADH dehydrogenase (ubiquinone) activity"/>
    <property type="evidence" value="ECO:0007669"/>
    <property type="project" value="InterPro"/>
</dbReference>
<feature type="transmembrane region" description="Helical" evidence="7">
    <location>
        <begin position="155"/>
        <end position="174"/>
    </location>
</feature>
<dbReference type="PANTHER" id="PTHR42829">
    <property type="entry name" value="NADH-UBIQUINONE OXIDOREDUCTASE CHAIN 5"/>
    <property type="match status" value="1"/>
</dbReference>
<dbReference type="Proteomes" id="UP000075635">
    <property type="component" value="Unassembled WGS sequence"/>
</dbReference>
<evidence type="ECO:0000259" key="9">
    <source>
        <dbReference type="Pfam" id="PF00662"/>
    </source>
</evidence>
<keyword evidence="3 7" id="KW-1133">Transmembrane helix</keyword>
<keyword evidence="2 5" id="KW-0812">Transmembrane</keyword>
<comment type="subcellular location">
    <subcellularLocation>
        <location evidence="1">Endomembrane system</location>
        <topology evidence="1">Multi-pass membrane protein</topology>
    </subcellularLocation>
    <subcellularLocation>
        <location evidence="5">Membrane</location>
        <topology evidence="5">Multi-pass membrane protein</topology>
    </subcellularLocation>
</comment>
<evidence type="ECO:0000256" key="6">
    <source>
        <dbReference type="SAM" id="MobiDB-lite"/>
    </source>
</evidence>
<reference evidence="10 11" key="1">
    <citation type="submission" date="2014-02" db="EMBL/GenBank/DDBJ databases">
        <title>The small core and large imbalanced accessory genome model reveals a collaborative survival strategy of Sorangium cellulosum strains in nature.</title>
        <authorList>
            <person name="Han K."/>
            <person name="Peng R."/>
            <person name="Blom J."/>
            <person name="Li Y.-Z."/>
        </authorList>
    </citation>
    <scope>NUCLEOTIDE SEQUENCE [LARGE SCALE GENOMIC DNA]</scope>
    <source>
        <strain evidence="10 11">So0011-07</strain>
    </source>
</reference>
<dbReference type="InterPro" id="IPR018393">
    <property type="entry name" value="NADHpl_OxRdtase_5_subgr"/>
</dbReference>
<feature type="transmembrane region" description="Helical" evidence="7">
    <location>
        <begin position="130"/>
        <end position="149"/>
    </location>
</feature>
<feature type="region of interest" description="Disordered" evidence="6">
    <location>
        <begin position="807"/>
        <end position="854"/>
    </location>
</feature>
<dbReference type="Gene3D" id="1.20.5.2700">
    <property type="match status" value="1"/>
</dbReference>
<evidence type="ECO:0000259" key="8">
    <source>
        <dbReference type="Pfam" id="PF00361"/>
    </source>
</evidence>
<dbReference type="GO" id="GO:0016020">
    <property type="term" value="C:membrane"/>
    <property type="evidence" value="ECO:0007669"/>
    <property type="project" value="UniProtKB-SubCell"/>
</dbReference>
<feature type="transmembrane region" description="Helical" evidence="7">
    <location>
        <begin position="316"/>
        <end position="343"/>
    </location>
</feature>
<feature type="transmembrane region" description="Helical" evidence="7">
    <location>
        <begin position="612"/>
        <end position="632"/>
    </location>
</feature>
<comment type="caution">
    <text evidence="10">The sequence shown here is derived from an EMBL/GenBank/DDBJ whole genome shotgun (WGS) entry which is preliminary data.</text>
</comment>
<dbReference type="Pfam" id="PF00662">
    <property type="entry name" value="Proton_antipo_N"/>
    <property type="match status" value="1"/>
</dbReference>
<feature type="domain" description="NADH-Ubiquinone oxidoreductase (complex I) chain 5 N-terminal" evidence="9">
    <location>
        <begin position="87"/>
        <end position="133"/>
    </location>
</feature>
<feature type="region of interest" description="Disordered" evidence="6">
    <location>
        <begin position="522"/>
        <end position="542"/>
    </location>
</feature>
<proteinExistence type="predicted"/>
<feature type="transmembrane region" description="Helical" evidence="7">
    <location>
        <begin position="186"/>
        <end position="207"/>
    </location>
</feature>
<feature type="transmembrane region" description="Helical" evidence="7">
    <location>
        <begin position="551"/>
        <end position="569"/>
    </location>
</feature>
<evidence type="ECO:0000256" key="4">
    <source>
        <dbReference type="ARBA" id="ARBA00023136"/>
    </source>
</evidence>
<evidence type="ECO:0000256" key="7">
    <source>
        <dbReference type="SAM" id="Phobius"/>
    </source>
</evidence>
<gene>
    <name evidence="10" type="ORF">BE17_22590</name>
</gene>
<evidence type="ECO:0000313" key="10">
    <source>
        <dbReference type="EMBL" id="KYF76254.1"/>
    </source>
</evidence>
<evidence type="ECO:0000256" key="3">
    <source>
        <dbReference type="ARBA" id="ARBA00022989"/>
    </source>
</evidence>
<feature type="compositionally biased region" description="Basic and acidic residues" evidence="6">
    <location>
        <begin position="522"/>
        <end position="539"/>
    </location>
</feature>
<feature type="transmembrane region" description="Helical" evidence="7">
    <location>
        <begin position="382"/>
        <end position="403"/>
    </location>
</feature>
<feature type="transmembrane region" description="Helical" evidence="7">
    <location>
        <begin position="424"/>
        <end position="446"/>
    </location>
</feature>
<feature type="transmembrane region" description="Helical" evidence="7">
    <location>
        <begin position="13"/>
        <end position="33"/>
    </location>
</feature>
<sequence length="854" mass="92970">MEALRTLFPASEFALLAVVLGLPALGAFVNGLFGKRLGKDAVRLMALAALGGAFLAAVTTFLLLPHEGGKLTWTAWRWFSITGRMGQSIPIDVAFSVDGLSGTMILVVTGVGFLIHLYSSAYMREDPGYYRFFAYLNLFCFSMLVLIMADNLAVLFVGWEGVGMCSYLLIGFWFKDDKNASAGKKAFVVNRIGDFGLLVAMAMLAYYSGTLNFDGIAANAGNLLAAVKVWPIGNMSAETVPGFLSFIVPAQPVLMYASTLIGLALFLGCAGKSAQIPLYVWLPDAMAGPTPVSALIHAATMVTAGVYLVARLSAVFVLSPFAMAVVAVTGVLTAIFAASIGLFQNDLKKVLAYSTVSQLGFMFIGVGVGAFAAGFFHVLTHAFFKACLFLGAGSVIHAMHARIHDTDQSQDMRNMGGLREHMPLTRWTFLLACLSIAGFPGFAGFWSKDEILWRAFSSRIESVATRGQPVWQWPEWLGPAIYVVGIVAATMTAFYMFRAYFLTFHGEFRGWTIVRGWKDPHPHGHHDDHHAHAPGEKLEGPVPHESPLPMTIPLIVLGALSVFAGFLMAEPLVHLTHSHAFAPLAHLLEPVFSLTERAVTEREAAKGLMWPMMLPGVAACFTGIGLAMLVYWNRRGEPERRFAERFPGLHGLIYDKWRIDELYNATVVGMVDALADIFTMADKWIIDGVIAKLSAALVGFFGTVLRALQTGRVQVYAASMVVGLAGVGWFMVKPHADANVDDAELRRSGEVRLSAAPGLGYRYRWEAPGLPQRDFSEATDVTVKLEPGEKKDVVLRVRNAFDREATETFSFSRPPGRKTPTDPTTMRVPNVPTLLPGTAPAEQIQDQIKPEGLQ</sequence>
<dbReference type="NCBIfam" id="NF005141">
    <property type="entry name" value="PRK06590.1"/>
    <property type="match status" value="1"/>
</dbReference>
<evidence type="ECO:0000256" key="1">
    <source>
        <dbReference type="ARBA" id="ARBA00004127"/>
    </source>
</evidence>
<feature type="transmembrane region" description="Helical" evidence="7">
    <location>
        <begin position="253"/>
        <end position="271"/>
    </location>
</feature>
<feature type="transmembrane region" description="Helical" evidence="7">
    <location>
        <begin position="480"/>
        <end position="501"/>
    </location>
</feature>
<dbReference type="GO" id="GO:0003954">
    <property type="term" value="F:NADH dehydrogenase activity"/>
    <property type="evidence" value="ECO:0007669"/>
    <property type="project" value="TreeGrafter"/>
</dbReference>
<dbReference type="PANTHER" id="PTHR42829:SF2">
    <property type="entry name" value="NADH-UBIQUINONE OXIDOREDUCTASE CHAIN 5"/>
    <property type="match status" value="1"/>
</dbReference>
<feature type="transmembrane region" description="Helical" evidence="7">
    <location>
        <begin position="292"/>
        <end position="310"/>
    </location>
</feature>
<protein>
    <submittedName>
        <fullName evidence="10">NADH dehydrogenase</fullName>
    </submittedName>
</protein>
<name>A0A150R7J5_SORCE</name>
<feature type="transmembrane region" description="Helical" evidence="7">
    <location>
        <begin position="714"/>
        <end position="732"/>
    </location>
</feature>
<dbReference type="InterPro" id="IPR003945">
    <property type="entry name" value="NU5C-like"/>
</dbReference>
<feature type="transmembrane region" description="Helical" evidence="7">
    <location>
        <begin position="350"/>
        <end position="376"/>
    </location>
</feature>
<dbReference type="Pfam" id="PF00361">
    <property type="entry name" value="Proton_antipo_M"/>
    <property type="match status" value="1"/>
</dbReference>
<dbReference type="InterPro" id="IPR001750">
    <property type="entry name" value="ND/Mrp_TM"/>
</dbReference>
<dbReference type="GO" id="GO:0015990">
    <property type="term" value="P:electron transport coupled proton transport"/>
    <property type="evidence" value="ECO:0007669"/>
    <property type="project" value="TreeGrafter"/>
</dbReference>
<feature type="transmembrane region" description="Helical" evidence="7">
    <location>
        <begin position="100"/>
        <end position="118"/>
    </location>
</feature>
<dbReference type="EMBL" id="JEMB01003029">
    <property type="protein sequence ID" value="KYF76254.1"/>
    <property type="molecule type" value="Genomic_DNA"/>
</dbReference>
<feature type="transmembrane region" description="Helical" evidence="7">
    <location>
        <begin position="689"/>
        <end position="708"/>
    </location>
</feature>
<accession>A0A150R7J5</accession>
<feature type="transmembrane region" description="Helical" evidence="7">
    <location>
        <begin position="45"/>
        <end position="64"/>
    </location>
</feature>
<feature type="domain" description="NADH:quinone oxidoreductase/Mrp antiporter transmembrane" evidence="8">
    <location>
        <begin position="149"/>
        <end position="459"/>
    </location>
</feature>
<dbReference type="PRINTS" id="PR01435">
    <property type="entry name" value="NPOXDRDTASE5"/>
</dbReference>
<evidence type="ECO:0000256" key="2">
    <source>
        <dbReference type="ARBA" id="ARBA00022692"/>
    </source>
</evidence>
<organism evidence="10 11">
    <name type="scientific">Sorangium cellulosum</name>
    <name type="common">Polyangium cellulosum</name>
    <dbReference type="NCBI Taxonomy" id="56"/>
    <lineage>
        <taxon>Bacteria</taxon>
        <taxon>Pseudomonadati</taxon>
        <taxon>Myxococcota</taxon>
        <taxon>Polyangia</taxon>
        <taxon>Polyangiales</taxon>
        <taxon>Polyangiaceae</taxon>
        <taxon>Sorangium</taxon>
    </lineage>
</organism>
<dbReference type="NCBIfam" id="TIGR01974">
    <property type="entry name" value="NDH_I_L"/>
    <property type="match status" value="1"/>
</dbReference>
<dbReference type="PRINTS" id="PR01434">
    <property type="entry name" value="NADHDHGNASE5"/>
</dbReference>
<evidence type="ECO:0000313" key="11">
    <source>
        <dbReference type="Proteomes" id="UP000075635"/>
    </source>
</evidence>
<dbReference type="GO" id="GO:0042773">
    <property type="term" value="P:ATP synthesis coupled electron transport"/>
    <property type="evidence" value="ECO:0007669"/>
    <property type="project" value="InterPro"/>
</dbReference>
<dbReference type="InterPro" id="IPR001516">
    <property type="entry name" value="Proton_antipo_N"/>
</dbReference>
<dbReference type="AlphaFoldDB" id="A0A150R7J5"/>
<dbReference type="GO" id="GO:0012505">
    <property type="term" value="C:endomembrane system"/>
    <property type="evidence" value="ECO:0007669"/>
    <property type="project" value="UniProtKB-SubCell"/>
</dbReference>